<keyword evidence="3" id="KW-1185">Reference proteome</keyword>
<name>A0ABQ0GLT9_9PEZI</name>
<dbReference type="RefSeq" id="XP_070920458.1">
    <property type="nucleotide sequence ID" value="XM_071064357.1"/>
</dbReference>
<evidence type="ECO:0000313" key="3">
    <source>
        <dbReference type="Proteomes" id="UP001628179"/>
    </source>
</evidence>
<protein>
    <submittedName>
        <fullName evidence="2">Uncharacterized protein</fullName>
    </submittedName>
</protein>
<feature type="compositionally biased region" description="Acidic residues" evidence="1">
    <location>
        <begin position="136"/>
        <end position="161"/>
    </location>
</feature>
<comment type="caution">
    <text evidence="2">The sequence shown here is derived from an EMBL/GenBank/DDBJ whole genome shotgun (WGS) entry which is preliminary data.</text>
</comment>
<dbReference type="Proteomes" id="UP001628179">
    <property type="component" value="Unassembled WGS sequence"/>
</dbReference>
<evidence type="ECO:0000313" key="2">
    <source>
        <dbReference type="EMBL" id="GAB1318728.1"/>
    </source>
</evidence>
<dbReference type="GeneID" id="98179680"/>
<evidence type="ECO:0000256" key="1">
    <source>
        <dbReference type="SAM" id="MobiDB-lite"/>
    </source>
</evidence>
<accession>A0ABQ0GLT9</accession>
<dbReference type="EMBL" id="BAAFSV010000005">
    <property type="protein sequence ID" value="GAB1318728.1"/>
    <property type="molecule type" value="Genomic_DNA"/>
</dbReference>
<gene>
    <name evidence="2" type="ORF">MFIFM68171_08938</name>
</gene>
<proteinExistence type="predicted"/>
<reference evidence="2 3" key="1">
    <citation type="submission" date="2024-09" db="EMBL/GenBank/DDBJ databases">
        <title>Itraconazole resistance in Madurella fahalii resulting from another homologue of gene encoding cytochrome P450 14-alpha sterol demethylase (CYP51).</title>
        <authorList>
            <person name="Yoshioka I."/>
            <person name="Fahal A.H."/>
            <person name="Kaneko S."/>
            <person name="Yaguchi T."/>
        </authorList>
    </citation>
    <scope>NUCLEOTIDE SEQUENCE [LARGE SCALE GENOMIC DNA]</scope>
    <source>
        <strain evidence="2 3">IFM 68171</strain>
    </source>
</reference>
<organism evidence="2 3">
    <name type="scientific">Madurella fahalii</name>
    <dbReference type="NCBI Taxonomy" id="1157608"/>
    <lineage>
        <taxon>Eukaryota</taxon>
        <taxon>Fungi</taxon>
        <taxon>Dikarya</taxon>
        <taxon>Ascomycota</taxon>
        <taxon>Pezizomycotina</taxon>
        <taxon>Sordariomycetes</taxon>
        <taxon>Sordariomycetidae</taxon>
        <taxon>Sordariales</taxon>
        <taxon>Sordariales incertae sedis</taxon>
        <taxon>Madurella</taxon>
    </lineage>
</organism>
<sequence>MSSAAFSLLITVSILKVMPHARRHQHATAYSLRTLVAAAAAAADRGVGPPVELAAAHGQDIELAAGVRARARAGNSSRTRLPLVTTETDSRPSFFLAEAARLVTAPGEAVVDRNGDFAGSMAASAWFVMGFLWGDDRDEDESDDEEEEEEEEEDDVLEGSI</sequence>
<feature type="region of interest" description="Disordered" evidence="1">
    <location>
        <begin position="135"/>
        <end position="161"/>
    </location>
</feature>